<organism evidence="1 2">
    <name type="scientific">Gnathostoma spinigerum</name>
    <dbReference type="NCBI Taxonomy" id="75299"/>
    <lineage>
        <taxon>Eukaryota</taxon>
        <taxon>Metazoa</taxon>
        <taxon>Ecdysozoa</taxon>
        <taxon>Nematoda</taxon>
        <taxon>Chromadorea</taxon>
        <taxon>Rhabditida</taxon>
        <taxon>Spirurina</taxon>
        <taxon>Gnathostomatomorpha</taxon>
        <taxon>Gnathostomatoidea</taxon>
        <taxon>Gnathostomatidae</taxon>
        <taxon>Gnathostoma</taxon>
    </lineage>
</organism>
<dbReference type="Proteomes" id="UP001608902">
    <property type="component" value="Unassembled WGS sequence"/>
</dbReference>
<evidence type="ECO:0000313" key="2">
    <source>
        <dbReference type="Proteomes" id="UP001608902"/>
    </source>
</evidence>
<name>A0ABD6EBT4_9BILA</name>
<evidence type="ECO:0000313" key="1">
    <source>
        <dbReference type="EMBL" id="MFH4974861.1"/>
    </source>
</evidence>
<keyword evidence="2" id="KW-1185">Reference proteome</keyword>
<accession>A0ABD6EBT4</accession>
<comment type="caution">
    <text evidence="1">The sequence shown here is derived from an EMBL/GenBank/DDBJ whole genome shotgun (WGS) entry which is preliminary data.</text>
</comment>
<gene>
    <name evidence="1" type="ORF">AB6A40_001570</name>
</gene>
<dbReference type="AlphaFoldDB" id="A0ABD6EBT4"/>
<reference evidence="1 2" key="1">
    <citation type="submission" date="2024-08" db="EMBL/GenBank/DDBJ databases">
        <title>Gnathostoma spinigerum genome.</title>
        <authorList>
            <person name="Gonzalez-Bertolin B."/>
            <person name="Monzon S."/>
            <person name="Zaballos A."/>
            <person name="Jimenez P."/>
            <person name="Dekumyoy P."/>
            <person name="Varona S."/>
            <person name="Cuesta I."/>
            <person name="Sumanam S."/>
            <person name="Adisakwattana P."/>
            <person name="Gasser R.B."/>
            <person name="Hernandez-Gonzalez A."/>
            <person name="Young N.D."/>
            <person name="Perteguer M.J."/>
        </authorList>
    </citation>
    <scope>NUCLEOTIDE SEQUENCE [LARGE SCALE GENOMIC DNA]</scope>
    <source>
        <strain evidence="1">AL3</strain>
        <tissue evidence="1">Liver</tissue>
    </source>
</reference>
<proteinExistence type="predicted"/>
<dbReference type="EMBL" id="JBGFUD010000597">
    <property type="protein sequence ID" value="MFH4974861.1"/>
    <property type="molecule type" value="Genomic_DNA"/>
</dbReference>
<protein>
    <submittedName>
        <fullName evidence="1">Uncharacterized protein</fullName>
    </submittedName>
</protein>
<sequence>MENGSDQRCTIIRTYSNTSLAKSREIYVRVPVLRHSTTNVAPIEMRFPNGDQTKFESVTVPPSVLNRPQSIYSSDSLNMIDVHGNLRTISSCLGILMPKLVANSFADVIQYLLS</sequence>